<evidence type="ECO:0000313" key="2">
    <source>
        <dbReference type="Proteomes" id="UP001140949"/>
    </source>
</evidence>
<proteinExistence type="predicted"/>
<accession>A0AAX6I9P7</accession>
<organism evidence="1 2">
    <name type="scientific">Iris pallida</name>
    <name type="common">Sweet iris</name>
    <dbReference type="NCBI Taxonomy" id="29817"/>
    <lineage>
        <taxon>Eukaryota</taxon>
        <taxon>Viridiplantae</taxon>
        <taxon>Streptophyta</taxon>
        <taxon>Embryophyta</taxon>
        <taxon>Tracheophyta</taxon>
        <taxon>Spermatophyta</taxon>
        <taxon>Magnoliopsida</taxon>
        <taxon>Liliopsida</taxon>
        <taxon>Asparagales</taxon>
        <taxon>Iridaceae</taxon>
        <taxon>Iridoideae</taxon>
        <taxon>Irideae</taxon>
        <taxon>Iris</taxon>
    </lineage>
</organism>
<dbReference type="EMBL" id="JANAVB010003435">
    <property type="protein sequence ID" value="KAJ6849484.1"/>
    <property type="molecule type" value="Genomic_DNA"/>
</dbReference>
<protein>
    <submittedName>
        <fullName evidence="1">Uncharacterized protein</fullName>
    </submittedName>
</protein>
<dbReference type="AlphaFoldDB" id="A0AAX6I9P7"/>
<reference evidence="1" key="1">
    <citation type="journal article" date="2023" name="GigaByte">
        <title>Genome assembly of the bearded iris, Iris pallida Lam.</title>
        <authorList>
            <person name="Bruccoleri R.E."/>
            <person name="Oakeley E.J."/>
            <person name="Faust A.M.E."/>
            <person name="Altorfer M."/>
            <person name="Dessus-Babus S."/>
            <person name="Burckhardt D."/>
            <person name="Oertli M."/>
            <person name="Naumann U."/>
            <person name="Petersen F."/>
            <person name="Wong J."/>
        </authorList>
    </citation>
    <scope>NUCLEOTIDE SEQUENCE</scope>
    <source>
        <strain evidence="1">GSM-AAB239-AS_SAM_17_03QT</strain>
    </source>
</reference>
<evidence type="ECO:0000313" key="1">
    <source>
        <dbReference type="EMBL" id="KAJ6849484.1"/>
    </source>
</evidence>
<name>A0AAX6I9P7_IRIPA</name>
<keyword evidence="2" id="KW-1185">Reference proteome</keyword>
<sequence length="77" mass="8992">MYISNGSRGPCRLVADIYIEYEKYRWSDCSAPPLSSLIDKQGRQSLPITSFTEMIIVFKHQDQGVWVLRQMLTKYCE</sequence>
<comment type="caution">
    <text evidence="1">The sequence shown here is derived from an EMBL/GenBank/DDBJ whole genome shotgun (WGS) entry which is preliminary data.</text>
</comment>
<gene>
    <name evidence="1" type="ORF">M6B38_269565</name>
</gene>
<reference evidence="1" key="2">
    <citation type="submission" date="2023-04" db="EMBL/GenBank/DDBJ databases">
        <authorList>
            <person name="Bruccoleri R.E."/>
            <person name="Oakeley E.J."/>
            <person name="Faust A.-M."/>
            <person name="Dessus-Babus S."/>
            <person name="Altorfer M."/>
            <person name="Burckhardt D."/>
            <person name="Oertli M."/>
            <person name="Naumann U."/>
            <person name="Petersen F."/>
            <person name="Wong J."/>
        </authorList>
    </citation>
    <scope>NUCLEOTIDE SEQUENCE</scope>
    <source>
        <strain evidence="1">GSM-AAB239-AS_SAM_17_03QT</strain>
        <tissue evidence="1">Leaf</tissue>
    </source>
</reference>
<dbReference type="Proteomes" id="UP001140949">
    <property type="component" value="Unassembled WGS sequence"/>
</dbReference>